<dbReference type="SUPFAM" id="SSF53901">
    <property type="entry name" value="Thiolase-like"/>
    <property type="match status" value="1"/>
</dbReference>
<dbReference type="SMART" id="SM00825">
    <property type="entry name" value="PKS_KS"/>
    <property type="match status" value="1"/>
</dbReference>
<dbReference type="CDD" id="cd00834">
    <property type="entry name" value="KAS_I_II"/>
    <property type="match status" value="1"/>
</dbReference>
<evidence type="ECO:0000256" key="2">
    <source>
        <dbReference type="ARBA" id="ARBA00022679"/>
    </source>
</evidence>
<dbReference type="PANTHER" id="PTHR11712:SF336">
    <property type="entry name" value="3-OXOACYL-[ACYL-CARRIER-PROTEIN] SYNTHASE, MITOCHONDRIAL"/>
    <property type="match status" value="1"/>
</dbReference>
<dbReference type="InterPro" id="IPR018201">
    <property type="entry name" value="Ketoacyl_synth_AS"/>
</dbReference>
<dbReference type="AlphaFoldDB" id="A0A895YIU2"/>
<name>A0A895YIU2_9ACTN</name>
<protein>
    <recommendedName>
        <fullName evidence="4">Ketosynthase family 3 (KS3) domain-containing protein</fullName>
    </recommendedName>
</protein>
<keyword evidence="6" id="KW-1185">Reference proteome</keyword>
<gene>
    <name evidence="5" type="ORF">JQS43_19225</name>
</gene>
<dbReference type="GO" id="GO:0004315">
    <property type="term" value="F:3-oxoacyl-[acyl-carrier-protein] synthase activity"/>
    <property type="evidence" value="ECO:0007669"/>
    <property type="project" value="InterPro"/>
</dbReference>
<sequence>MIESHGGRRVMITGVGVVAPGGTGPEQFWAGLMRGAESAVVRRVPDFDPAQWGLTRVAARRLDRFAQFGLAAAAQALTDAGFLSDPATAGPLPELDPERGAVLIGSGIGGAATWESQAVVRAERGEQAVSPLTVPLVMPNAAAAAASMRWDLQGPCEAISTACATGTHAIGGAARWVAAGRAEVALAGGAEAALTDTNVAAFTNLRALSSSGVSRPFDQARDGFCVAEGAAVLVLEEARHAAARGVRAYAEIAGAAATADAHHLTAPEPTGRGALACMRAALRDAGVAPDDVVHVNAHGTSTPQNDATEAQAIARLFHGAAPAVTSVKGVTGHPQAAAGAIEAVALALTFAHRTIPPTVGTTAVAEDCPVDVVLTPRPWRPAPAVTNSFGFGGHNGSLLFVPA</sequence>
<dbReference type="RefSeq" id="WP_239675788.1">
    <property type="nucleotide sequence ID" value="NZ_CP070499.1"/>
</dbReference>
<dbReference type="Gene3D" id="3.40.47.10">
    <property type="match status" value="1"/>
</dbReference>
<dbReference type="InterPro" id="IPR014030">
    <property type="entry name" value="Ketoacyl_synth_N"/>
</dbReference>
<keyword evidence="2 3" id="KW-0808">Transferase</keyword>
<evidence type="ECO:0000256" key="3">
    <source>
        <dbReference type="RuleBase" id="RU003694"/>
    </source>
</evidence>
<feature type="domain" description="Ketosynthase family 3 (KS3)" evidence="4">
    <location>
        <begin position="7"/>
        <end position="402"/>
    </location>
</feature>
<dbReference type="PROSITE" id="PS52004">
    <property type="entry name" value="KS3_2"/>
    <property type="match status" value="1"/>
</dbReference>
<dbReference type="KEGG" id="nhy:JQS43_19225"/>
<accession>A0A895YIU2</accession>
<evidence type="ECO:0000313" key="5">
    <source>
        <dbReference type="EMBL" id="QSB13688.1"/>
    </source>
</evidence>
<dbReference type="InterPro" id="IPR020841">
    <property type="entry name" value="PKS_Beta-ketoAc_synthase_dom"/>
</dbReference>
<dbReference type="GO" id="GO:0006633">
    <property type="term" value="P:fatty acid biosynthetic process"/>
    <property type="evidence" value="ECO:0007669"/>
    <property type="project" value="InterPro"/>
</dbReference>
<comment type="similarity">
    <text evidence="1 3">Belongs to the thiolase-like superfamily. Beta-ketoacyl-ACP synthases family.</text>
</comment>
<dbReference type="PROSITE" id="PS00606">
    <property type="entry name" value="KS3_1"/>
    <property type="match status" value="1"/>
</dbReference>
<dbReference type="EMBL" id="CP070499">
    <property type="protein sequence ID" value="QSB13688.1"/>
    <property type="molecule type" value="Genomic_DNA"/>
</dbReference>
<evidence type="ECO:0000313" key="6">
    <source>
        <dbReference type="Proteomes" id="UP000662857"/>
    </source>
</evidence>
<dbReference type="InterPro" id="IPR000794">
    <property type="entry name" value="Beta-ketoacyl_synthase"/>
</dbReference>
<evidence type="ECO:0000256" key="1">
    <source>
        <dbReference type="ARBA" id="ARBA00008467"/>
    </source>
</evidence>
<evidence type="ECO:0000259" key="4">
    <source>
        <dbReference type="PROSITE" id="PS52004"/>
    </source>
</evidence>
<dbReference type="Pfam" id="PF02801">
    <property type="entry name" value="Ketoacyl-synt_C"/>
    <property type="match status" value="1"/>
</dbReference>
<proteinExistence type="inferred from homology"/>
<dbReference type="PANTHER" id="PTHR11712">
    <property type="entry name" value="POLYKETIDE SYNTHASE-RELATED"/>
    <property type="match status" value="1"/>
</dbReference>
<organism evidence="5 6">
    <name type="scientific">Natronosporangium hydrolyticum</name>
    <dbReference type="NCBI Taxonomy" id="2811111"/>
    <lineage>
        <taxon>Bacteria</taxon>
        <taxon>Bacillati</taxon>
        <taxon>Actinomycetota</taxon>
        <taxon>Actinomycetes</taxon>
        <taxon>Micromonosporales</taxon>
        <taxon>Micromonosporaceae</taxon>
        <taxon>Natronosporangium</taxon>
    </lineage>
</organism>
<dbReference type="Proteomes" id="UP000662857">
    <property type="component" value="Chromosome"/>
</dbReference>
<dbReference type="Pfam" id="PF00109">
    <property type="entry name" value="ketoacyl-synt"/>
    <property type="match status" value="1"/>
</dbReference>
<reference evidence="5" key="1">
    <citation type="submission" date="2021-02" db="EMBL/GenBank/DDBJ databases">
        <title>Natrosporangium hydrolyticum gen. nov., sp. nov, a haloalkaliphilic actinobacterium from a soda solonchak soil.</title>
        <authorList>
            <person name="Sorokin D.Y."/>
            <person name="Khijniak T.V."/>
            <person name="Zakharycheva A.P."/>
            <person name="Boueva O.V."/>
            <person name="Ariskina E.V."/>
            <person name="Hahnke R.L."/>
            <person name="Bunk B."/>
            <person name="Sproer C."/>
            <person name="Schumann P."/>
            <person name="Evtushenko L.I."/>
            <person name="Kublanov I.V."/>
        </authorList>
    </citation>
    <scope>NUCLEOTIDE SEQUENCE</scope>
    <source>
        <strain evidence="5">DSM 106523</strain>
    </source>
</reference>
<dbReference type="InterPro" id="IPR014031">
    <property type="entry name" value="Ketoacyl_synth_C"/>
</dbReference>
<dbReference type="InterPro" id="IPR016039">
    <property type="entry name" value="Thiolase-like"/>
</dbReference>